<evidence type="ECO:0000259" key="4">
    <source>
        <dbReference type="Pfam" id="PF00891"/>
    </source>
</evidence>
<dbReference type="InterPro" id="IPR036390">
    <property type="entry name" value="WH_DNA-bd_sf"/>
</dbReference>
<dbReference type="Gene3D" id="1.10.287.1350">
    <property type="match status" value="1"/>
</dbReference>
<evidence type="ECO:0000256" key="3">
    <source>
        <dbReference type="ARBA" id="ARBA00022691"/>
    </source>
</evidence>
<accession>A0ABP5M551</accession>
<dbReference type="Gene3D" id="3.40.50.150">
    <property type="entry name" value="Vaccinia Virus protein VP39"/>
    <property type="match status" value="1"/>
</dbReference>
<dbReference type="Pfam" id="PF00891">
    <property type="entry name" value="Methyltransf_2"/>
    <property type="match status" value="1"/>
</dbReference>
<dbReference type="InterPro" id="IPR012967">
    <property type="entry name" value="COMT_dimerisation"/>
</dbReference>
<dbReference type="InterPro" id="IPR016461">
    <property type="entry name" value="COMT-like"/>
</dbReference>
<dbReference type="Gene3D" id="1.10.10.10">
    <property type="entry name" value="Winged helix-like DNA-binding domain superfamily/Winged helix DNA-binding domain"/>
    <property type="match status" value="1"/>
</dbReference>
<keyword evidence="2" id="KW-0808">Transferase</keyword>
<dbReference type="PANTHER" id="PTHR43712:SF2">
    <property type="entry name" value="O-METHYLTRANSFERASE CICE"/>
    <property type="match status" value="1"/>
</dbReference>
<dbReference type="SUPFAM" id="SSF46785">
    <property type="entry name" value="Winged helix' DNA-binding domain"/>
    <property type="match status" value="1"/>
</dbReference>
<keyword evidence="7" id="KW-1185">Reference proteome</keyword>
<dbReference type="PROSITE" id="PS51683">
    <property type="entry name" value="SAM_OMT_II"/>
    <property type="match status" value="1"/>
</dbReference>
<dbReference type="SUPFAM" id="SSF53335">
    <property type="entry name" value="S-adenosyl-L-methionine-dependent methyltransferases"/>
    <property type="match status" value="1"/>
</dbReference>
<evidence type="ECO:0008006" key="8">
    <source>
        <dbReference type="Google" id="ProtNLM"/>
    </source>
</evidence>
<dbReference type="PANTHER" id="PTHR43712">
    <property type="entry name" value="PUTATIVE (AFU_ORTHOLOGUE AFUA_4G14580)-RELATED"/>
    <property type="match status" value="1"/>
</dbReference>
<evidence type="ECO:0000259" key="5">
    <source>
        <dbReference type="Pfam" id="PF08100"/>
    </source>
</evidence>
<organism evidence="6 7">
    <name type="scientific">Actinomadura napierensis</name>
    <dbReference type="NCBI Taxonomy" id="267854"/>
    <lineage>
        <taxon>Bacteria</taxon>
        <taxon>Bacillati</taxon>
        <taxon>Actinomycetota</taxon>
        <taxon>Actinomycetes</taxon>
        <taxon>Streptosporangiales</taxon>
        <taxon>Thermomonosporaceae</taxon>
        <taxon>Actinomadura</taxon>
    </lineage>
</organism>
<comment type="caution">
    <text evidence="6">The sequence shown here is derived from an EMBL/GenBank/DDBJ whole genome shotgun (WGS) entry which is preliminary data.</text>
</comment>
<dbReference type="EMBL" id="BAAAMR010000126">
    <property type="protein sequence ID" value="GAA2165309.1"/>
    <property type="molecule type" value="Genomic_DNA"/>
</dbReference>
<dbReference type="InterPro" id="IPR001077">
    <property type="entry name" value="COMT_C"/>
</dbReference>
<dbReference type="RefSeq" id="WP_344281442.1">
    <property type="nucleotide sequence ID" value="NZ_BAAAMR010000126.1"/>
</dbReference>
<evidence type="ECO:0000256" key="1">
    <source>
        <dbReference type="ARBA" id="ARBA00022603"/>
    </source>
</evidence>
<dbReference type="InterPro" id="IPR036388">
    <property type="entry name" value="WH-like_DNA-bd_sf"/>
</dbReference>
<reference evidence="7" key="1">
    <citation type="journal article" date="2019" name="Int. J. Syst. Evol. Microbiol.">
        <title>The Global Catalogue of Microorganisms (GCM) 10K type strain sequencing project: providing services to taxonomists for standard genome sequencing and annotation.</title>
        <authorList>
            <consortium name="The Broad Institute Genomics Platform"/>
            <consortium name="The Broad Institute Genome Sequencing Center for Infectious Disease"/>
            <person name="Wu L."/>
            <person name="Ma J."/>
        </authorList>
    </citation>
    <scope>NUCLEOTIDE SEQUENCE [LARGE SCALE GENOMIC DNA]</scope>
    <source>
        <strain evidence="7">JCM 13850</strain>
    </source>
</reference>
<protein>
    <recommendedName>
        <fullName evidence="8">O-methyltransferase domain-containing protein</fullName>
    </recommendedName>
</protein>
<proteinExistence type="predicted"/>
<evidence type="ECO:0000313" key="7">
    <source>
        <dbReference type="Proteomes" id="UP001501020"/>
    </source>
</evidence>
<keyword evidence="3" id="KW-0949">S-adenosyl-L-methionine</keyword>
<dbReference type="Proteomes" id="UP001501020">
    <property type="component" value="Unassembled WGS sequence"/>
</dbReference>
<name>A0ABP5M551_9ACTN</name>
<evidence type="ECO:0000256" key="2">
    <source>
        <dbReference type="ARBA" id="ARBA00022679"/>
    </source>
</evidence>
<sequence length="642" mass="68714">MNNSSLLPNLPASGAAALGAEDQRRIREMVTYLTSGSTTEALTNALPLGTDREMVDAVAELCELDHGGVLIIPPSVEAATAHLRALGLQPSTPIASTVVRDRLSRRYRLPAEALDVRVVHAPVAADSSRAVTVFCAPPGLPAPVARSERLSGHETHVAVRLRGDADQPLAWVYDLLAQQVRGLVADGGGYNPLLGKGGRTVMYFRSEGRTWHAWPRRLAVVADGHHEQLLQEHLTASTDAQPPWSYGARGGHGTRNAASPARPPAGLGAWPNAGPDCWLDGVDGGADAEDRRLLQLLTGAWVTQALRTMVALDLADHLARGPLTCLELADRSGARPDLLHRLLRALCHPWVGALQAAGKGAFALTGLGWRLTREHPASMRHTALLYGDLFYLSWSALVEGVLDGAQPFTTLFGQGVGEYLARHPRQGAVFDGARAEETQAFADLAAVVDLGPARTLVDVGGGNGELLCHLLEAYPLLDARLLDRSRAIGTARVNLSSRGLLPRTTLVTGSVTEPRSIPRGADVYVLTRILHDWDDDTCLEILRGIREAAADDSTLLIIERPLPSDFTHPSVAALTDLHMLVTHAGGGERTNAQYRALLERAGWTVADERPLTLDMTVALACPTVTDPGTTSSLPVGLYKYAR</sequence>
<dbReference type="InterPro" id="IPR029063">
    <property type="entry name" value="SAM-dependent_MTases_sf"/>
</dbReference>
<feature type="domain" description="O-methyltransferase C-terminal" evidence="4">
    <location>
        <begin position="394"/>
        <end position="603"/>
    </location>
</feature>
<gene>
    <name evidence="6" type="ORF">GCM10009727_83840</name>
</gene>
<dbReference type="Pfam" id="PF08100">
    <property type="entry name" value="Dimerisation"/>
    <property type="match status" value="1"/>
</dbReference>
<evidence type="ECO:0000313" key="6">
    <source>
        <dbReference type="EMBL" id="GAA2165309.1"/>
    </source>
</evidence>
<feature type="domain" description="O-methyltransferase dimerisation" evidence="5">
    <location>
        <begin position="294"/>
        <end position="372"/>
    </location>
</feature>
<keyword evidence="1" id="KW-0489">Methyltransferase</keyword>